<dbReference type="EMBL" id="CAJNBH010000002">
    <property type="protein sequence ID" value="CAE6704455.1"/>
    <property type="molecule type" value="Genomic_DNA"/>
</dbReference>
<organism evidence="1 2">
    <name type="scientific">Paraburkholderia nemoris</name>
    <dbReference type="NCBI Taxonomy" id="2793076"/>
    <lineage>
        <taxon>Bacteria</taxon>
        <taxon>Pseudomonadati</taxon>
        <taxon>Pseudomonadota</taxon>
        <taxon>Betaproteobacteria</taxon>
        <taxon>Burkholderiales</taxon>
        <taxon>Burkholderiaceae</taxon>
        <taxon>Paraburkholderia</taxon>
    </lineage>
</organism>
<evidence type="ECO:0000313" key="1">
    <source>
        <dbReference type="EMBL" id="CAE6704455.1"/>
    </source>
</evidence>
<evidence type="ECO:0000313" key="2">
    <source>
        <dbReference type="Proteomes" id="UP000673821"/>
    </source>
</evidence>
<accession>A0ABM8QLV4</accession>
<keyword evidence="2" id="KW-1185">Reference proteome</keyword>
<name>A0ABM8QLV4_9BURK</name>
<protein>
    <submittedName>
        <fullName evidence="1">Uncharacterized protein</fullName>
    </submittedName>
</protein>
<dbReference type="Proteomes" id="UP000673821">
    <property type="component" value="Unassembled WGS sequence"/>
</dbReference>
<proteinExistence type="predicted"/>
<gene>
    <name evidence="1" type="ORF">R69776_00791</name>
</gene>
<sequence>MARLGSLHTTHVLLPRQVVRLFQRVFLLWAGRDREIFGSAGLLWCQSANRITEPAHHSANCVLGGPGKFQGDRAMSKSAKNSRTTSRPPVDALQYEKLALSAFGLVDRQLSQLDKLVTLAASIFRSPAVTREERHRQRKLLEVLIDTGEDYRREVEIDRELYQIIALDAKGVPQSCITARRAANLLAKATQRAPENCRGTRAMGTMRNRQGRFKTITRPIATAH</sequence>
<comment type="caution">
    <text evidence="1">The sequence shown here is derived from an EMBL/GenBank/DDBJ whole genome shotgun (WGS) entry which is preliminary data.</text>
</comment>
<reference evidence="1 2" key="1">
    <citation type="submission" date="2021-02" db="EMBL/GenBank/DDBJ databases">
        <authorList>
            <person name="Vanwijnsberghe S."/>
        </authorList>
    </citation>
    <scope>NUCLEOTIDE SEQUENCE [LARGE SCALE GENOMIC DNA]</scope>
    <source>
        <strain evidence="1 2">R-69776</strain>
    </source>
</reference>